<comment type="catalytic activity">
    <reaction evidence="1 18">
        <text>a 1,2-diacyl-sn-glycero-3-phosphate + CTP + H(+) = a CDP-1,2-diacyl-sn-glycerol + diphosphate</text>
        <dbReference type="Rhea" id="RHEA:16229"/>
        <dbReference type="ChEBI" id="CHEBI:15378"/>
        <dbReference type="ChEBI" id="CHEBI:33019"/>
        <dbReference type="ChEBI" id="CHEBI:37563"/>
        <dbReference type="ChEBI" id="CHEBI:58332"/>
        <dbReference type="ChEBI" id="CHEBI:58608"/>
        <dbReference type="EC" id="2.7.7.41"/>
    </reaction>
</comment>
<feature type="transmembrane region" description="Helical" evidence="19">
    <location>
        <begin position="216"/>
        <end position="237"/>
    </location>
</feature>
<keyword evidence="11 18" id="KW-0812">Transmembrane</keyword>
<evidence type="ECO:0000256" key="14">
    <source>
        <dbReference type="ARBA" id="ARBA00023098"/>
    </source>
</evidence>
<comment type="subcellular location">
    <subcellularLocation>
        <location evidence="2">Cell membrane</location>
        <topology evidence="2">Multi-pass membrane protein</topology>
    </subcellularLocation>
</comment>
<dbReference type="PANTHER" id="PTHR46382:SF1">
    <property type="entry name" value="PHOSPHATIDATE CYTIDYLYLTRANSFERASE"/>
    <property type="match status" value="1"/>
</dbReference>
<dbReference type="OrthoDB" id="9799199at2"/>
<feature type="transmembrane region" description="Helical" evidence="19">
    <location>
        <begin position="55"/>
        <end position="71"/>
    </location>
</feature>
<reference evidence="20" key="1">
    <citation type="submission" date="2015-03" db="EMBL/GenBank/DDBJ databases">
        <title>Draft genome sequence of Mizugakiibacter sediminis skMP5.</title>
        <authorList>
            <person name="Watanabe T."/>
            <person name="Kojima H."/>
            <person name="Fukui M."/>
        </authorList>
    </citation>
    <scope>NUCLEOTIDE SEQUENCE</scope>
    <source>
        <strain evidence="20">SkMP5</strain>
    </source>
</reference>
<dbReference type="RefSeq" id="WP_082306589.1">
    <property type="nucleotide sequence ID" value="NZ_DF970211.1"/>
</dbReference>
<keyword evidence="15 19" id="KW-0472">Membrane</keyword>
<evidence type="ECO:0000256" key="2">
    <source>
        <dbReference type="ARBA" id="ARBA00004651"/>
    </source>
</evidence>
<sequence length="283" mass="29919">MKQRTLTALILTPLAIALILLPPTPVFALVVAVAFLLALWEWTRLAGFRGRRARGAMMVGYAALFVLLWMLRATPLWWATIFAGLAWWALALLWLRHYAFGAAPTRENGWLKLGAGALVVLPAWAALAQLHGSASDAALARLHGGAADGHWWTLLALMIVWAADTAAYLAGSRYGRRKLAPRISPGKTIAGVWGAMAGAALIALVGGPLLGAGGLALAGLVALALFTTAISIVGDLFESLIKRHADVKDSGALFPGHGGLFDRLDSVFAALPVFVVGKTLLHL</sequence>
<proteinExistence type="inferred from homology"/>
<evidence type="ECO:0000256" key="13">
    <source>
        <dbReference type="ARBA" id="ARBA00022989"/>
    </source>
</evidence>
<evidence type="ECO:0000256" key="9">
    <source>
        <dbReference type="ARBA" id="ARBA00022516"/>
    </source>
</evidence>
<gene>
    <name evidence="20" type="ORF">MBSD_1164</name>
    <name evidence="21" type="ORF">MBSD_n1846</name>
</gene>
<dbReference type="GO" id="GO:0005886">
    <property type="term" value="C:plasma membrane"/>
    <property type="evidence" value="ECO:0007669"/>
    <property type="project" value="UniProtKB-SubCell"/>
</dbReference>
<keyword evidence="22" id="KW-1185">Reference proteome</keyword>
<dbReference type="PROSITE" id="PS01315">
    <property type="entry name" value="CDS"/>
    <property type="match status" value="1"/>
</dbReference>
<evidence type="ECO:0000256" key="19">
    <source>
        <dbReference type="SAM" id="Phobius"/>
    </source>
</evidence>
<evidence type="ECO:0000313" key="22">
    <source>
        <dbReference type="Proteomes" id="UP000253740"/>
    </source>
</evidence>
<evidence type="ECO:0000256" key="3">
    <source>
        <dbReference type="ARBA" id="ARBA00005119"/>
    </source>
</evidence>
<evidence type="ECO:0000256" key="4">
    <source>
        <dbReference type="ARBA" id="ARBA00005189"/>
    </source>
</evidence>
<comment type="pathway">
    <text evidence="3 18">Phospholipid metabolism; CDP-diacylglycerol biosynthesis; CDP-diacylglycerol from sn-glycerol 3-phosphate: step 3/3.</text>
</comment>
<keyword evidence="9" id="KW-0444">Lipid biosynthesis</keyword>
<comment type="pathway">
    <text evidence="4">Lipid metabolism.</text>
</comment>
<evidence type="ECO:0000256" key="7">
    <source>
        <dbReference type="ARBA" id="ARBA00019373"/>
    </source>
</evidence>
<dbReference type="HOGENOM" id="CLU_037294_1_2_6"/>
<evidence type="ECO:0000256" key="16">
    <source>
        <dbReference type="ARBA" id="ARBA00023209"/>
    </source>
</evidence>
<dbReference type="Pfam" id="PF01148">
    <property type="entry name" value="CTP_transf_1"/>
    <property type="match status" value="1"/>
</dbReference>
<dbReference type="GO" id="GO:0016024">
    <property type="term" value="P:CDP-diacylglycerol biosynthetic process"/>
    <property type="evidence" value="ECO:0007669"/>
    <property type="project" value="UniProtKB-UniPathway"/>
</dbReference>
<keyword evidence="13 19" id="KW-1133">Transmembrane helix</keyword>
<evidence type="ECO:0000313" key="20">
    <source>
        <dbReference type="EMBL" id="GAN44629.1"/>
    </source>
</evidence>
<evidence type="ECO:0000256" key="5">
    <source>
        <dbReference type="ARBA" id="ARBA00010185"/>
    </source>
</evidence>
<feature type="transmembrane region" description="Helical" evidence="19">
    <location>
        <begin position="110"/>
        <end position="130"/>
    </location>
</feature>
<evidence type="ECO:0000256" key="17">
    <source>
        <dbReference type="ARBA" id="ARBA00023264"/>
    </source>
</evidence>
<evidence type="ECO:0000256" key="12">
    <source>
        <dbReference type="ARBA" id="ARBA00022695"/>
    </source>
</evidence>
<reference evidence="21" key="2">
    <citation type="submission" date="2015-08" db="EMBL/GenBank/DDBJ databases">
        <title>Complete DNA Sequence of Pseudomonas syringae pv. actinidiae, the Causal Agent of Kiwifruit Canker Disease.</title>
        <authorList>
            <person name="Rikkerink E.H.A."/>
            <person name="Fineran P.C."/>
        </authorList>
    </citation>
    <scope>NUCLEOTIDE SEQUENCE</scope>
    <source>
        <strain evidence="21">SkMP5</strain>
    </source>
</reference>
<evidence type="ECO:0000256" key="6">
    <source>
        <dbReference type="ARBA" id="ARBA00012487"/>
    </source>
</evidence>
<evidence type="ECO:0000256" key="11">
    <source>
        <dbReference type="ARBA" id="ARBA00022692"/>
    </source>
</evidence>
<dbReference type="EMBL" id="DF970211">
    <property type="protein sequence ID" value="GAP66538.1"/>
    <property type="molecule type" value="Genomic_DNA"/>
</dbReference>
<name>A0A0K8QNT4_9GAMM</name>
<accession>A0A0K8QNT4</accession>
<organism evidence="21">
    <name type="scientific">Mizugakiibacter sediminis</name>
    <dbReference type="NCBI Taxonomy" id="1475481"/>
    <lineage>
        <taxon>Bacteria</taxon>
        <taxon>Pseudomonadati</taxon>
        <taxon>Pseudomonadota</taxon>
        <taxon>Gammaproteobacteria</taxon>
        <taxon>Lysobacterales</taxon>
        <taxon>Rhodanobacteraceae</taxon>
        <taxon>Mizugakiibacter</taxon>
    </lineage>
</organism>
<dbReference type="GO" id="GO:0004605">
    <property type="term" value="F:phosphatidate cytidylyltransferase activity"/>
    <property type="evidence" value="ECO:0007669"/>
    <property type="project" value="UniProtKB-EC"/>
</dbReference>
<evidence type="ECO:0000256" key="8">
    <source>
        <dbReference type="ARBA" id="ARBA00022475"/>
    </source>
</evidence>
<evidence type="ECO:0000313" key="21">
    <source>
        <dbReference type="EMBL" id="GAP66538.1"/>
    </source>
</evidence>
<evidence type="ECO:0000256" key="10">
    <source>
        <dbReference type="ARBA" id="ARBA00022679"/>
    </source>
</evidence>
<feature type="transmembrane region" description="Helical" evidence="19">
    <location>
        <begin position="190"/>
        <end position="210"/>
    </location>
</feature>
<evidence type="ECO:0000256" key="15">
    <source>
        <dbReference type="ARBA" id="ARBA00023136"/>
    </source>
</evidence>
<dbReference type="PANTHER" id="PTHR46382">
    <property type="entry name" value="PHOSPHATIDATE CYTIDYLYLTRANSFERASE"/>
    <property type="match status" value="1"/>
</dbReference>
<dbReference type="UniPathway" id="UPA00557">
    <property type="reaction ID" value="UER00614"/>
</dbReference>
<dbReference type="AlphaFoldDB" id="A0A0K8QNT4"/>
<dbReference type="STRING" id="1475481.GCA_000953855_01882"/>
<dbReference type="InterPro" id="IPR000374">
    <property type="entry name" value="PC_trans"/>
</dbReference>
<keyword evidence="17" id="KW-1208">Phospholipid metabolism</keyword>
<feature type="transmembrane region" description="Helical" evidence="19">
    <location>
        <begin position="150"/>
        <end position="170"/>
    </location>
</feature>
<evidence type="ECO:0000256" key="1">
    <source>
        <dbReference type="ARBA" id="ARBA00001698"/>
    </source>
</evidence>
<protein>
    <recommendedName>
        <fullName evidence="7 18">Phosphatidate cytidylyltransferase</fullName>
        <ecNumber evidence="6 18">2.7.7.41</ecNumber>
    </recommendedName>
</protein>
<dbReference type="EMBL" id="DF952378">
    <property type="protein sequence ID" value="GAN44629.1"/>
    <property type="molecule type" value="Genomic_DNA"/>
</dbReference>
<dbReference type="Proteomes" id="UP000253740">
    <property type="component" value="Unassembled WGS sequence"/>
</dbReference>
<keyword evidence="16" id="KW-0594">Phospholipid biosynthesis</keyword>
<feature type="transmembrane region" description="Helical" evidence="19">
    <location>
        <begin position="77"/>
        <end position="98"/>
    </location>
</feature>
<keyword evidence="10 18" id="KW-0808">Transferase</keyword>
<keyword evidence="14" id="KW-0443">Lipid metabolism</keyword>
<comment type="similarity">
    <text evidence="5 18">Belongs to the CDS family.</text>
</comment>
<keyword evidence="8" id="KW-1003">Cell membrane</keyword>
<keyword evidence="12 18" id="KW-0548">Nucleotidyltransferase</keyword>
<dbReference type="EC" id="2.7.7.41" evidence="6 18"/>
<evidence type="ECO:0000256" key="18">
    <source>
        <dbReference type="RuleBase" id="RU003938"/>
    </source>
</evidence>
<feature type="transmembrane region" description="Helical" evidence="19">
    <location>
        <begin position="27"/>
        <end position="43"/>
    </location>
</feature>